<protein>
    <submittedName>
        <fullName evidence="2">Uncharacterized protein</fullName>
    </submittedName>
</protein>
<keyword evidence="1" id="KW-1133">Transmembrane helix</keyword>
<gene>
    <name evidence="2" type="ORF">GCM10022380_27880</name>
</gene>
<sequence>MRSPADGRRVARTCLVSARMRTLGVAILGLFAGLAVGFLVFSELVGRLAARDGQVDAPWTFVIGFGPQLLAVAGAVAAVLIDQRRRNR</sequence>
<comment type="caution">
    <text evidence="2">The sequence shown here is derived from an EMBL/GenBank/DDBJ whole genome shotgun (WGS) entry which is preliminary data.</text>
</comment>
<dbReference type="Pfam" id="PF19382">
    <property type="entry name" value="DUF5957"/>
    <property type="match status" value="1"/>
</dbReference>
<proteinExistence type="predicted"/>
<keyword evidence="1" id="KW-0472">Membrane</keyword>
<evidence type="ECO:0000313" key="2">
    <source>
        <dbReference type="EMBL" id="GAA3808688.1"/>
    </source>
</evidence>
<keyword evidence="3" id="KW-1185">Reference proteome</keyword>
<reference evidence="3" key="1">
    <citation type="journal article" date="2019" name="Int. J. Syst. Evol. Microbiol.">
        <title>The Global Catalogue of Microorganisms (GCM) 10K type strain sequencing project: providing services to taxonomists for standard genome sequencing and annotation.</title>
        <authorList>
            <consortium name="The Broad Institute Genomics Platform"/>
            <consortium name="The Broad Institute Genome Sequencing Center for Infectious Disease"/>
            <person name="Wu L."/>
            <person name="Ma J."/>
        </authorList>
    </citation>
    <scope>NUCLEOTIDE SEQUENCE [LARGE SCALE GENOMIC DNA]</scope>
    <source>
        <strain evidence="3">JCM 17017</strain>
    </source>
</reference>
<evidence type="ECO:0000256" key="1">
    <source>
        <dbReference type="SAM" id="Phobius"/>
    </source>
</evidence>
<name>A0ABP7I138_9PSEU</name>
<dbReference type="Proteomes" id="UP001501624">
    <property type="component" value="Unassembled WGS sequence"/>
</dbReference>
<keyword evidence="1" id="KW-0812">Transmembrane</keyword>
<dbReference type="InterPro" id="IPR046001">
    <property type="entry name" value="DUF5957"/>
</dbReference>
<accession>A0ABP7I138</accession>
<feature type="transmembrane region" description="Helical" evidence="1">
    <location>
        <begin position="21"/>
        <end position="41"/>
    </location>
</feature>
<evidence type="ECO:0000313" key="3">
    <source>
        <dbReference type="Proteomes" id="UP001501624"/>
    </source>
</evidence>
<dbReference type="EMBL" id="BAABCM010000003">
    <property type="protein sequence ID" value="GAA3808688.1"/>
    <property type="molecule type" value="Genomic_DNA"/>
</dbReference>
<feature type="transmembrane region" description="Helical" evidence="1">
    <location>
        <begin position="61"/>
        <end position="81"/>
    </location>
</feature>
<organism evidence="2 3">
    <name type="scientific">Amycolatopsis tucumanensis</name>
    <dbReference type="NCBI Taxonomy" id="401106"/>
    <lineage>
        <taxon>Bacteria</taxon>
        <taxon>Bacillati</taxon>
        <taxon>Actinomycetota</taxon>
        <taxon>Actinomycetes</taxon>
        <taxon>Pseudonocardiales</taxon>
        <taxon>Pseudonocardiaceae</taxon>
        <taxon>Amycolatopsis</taxon>
    </lineage>
</organism>